<proteinExistence type="predicted"/>
<evidence type="ECO:0000313" key="2">
    <source>
        <dbReference type="Proteomes" id="UP000238042"/>
    </source>
</evidence>
<organism evidence="1 2">
    <name type="scientific">Apibacter adventoris</name>
    <dbReference type="NCBI Taxonomy" id="1679466"/>
    <lineage>
        <taxon>Bacteria</taxon>
        <taxon>Pseudomonadati</taxon>
        <taxon>Bacteroidota</taxon>
        <taxon>Flavobacteriia</taxon>
        <taxon>Flavobacteriales</taxon>
        <taxon>Weeksellaceae</taxon>
        <taxon>Apibacter</taxon>
    </lineage>
</organism>
<protein>
    <submittedName>
        <fullName evidence="1">Uncharacterized protein</fullName>
    </submittedName>
</protein>
<name>A0A2S8AFH4_9FLAO</name>
<dbReference type="OrthoDB" id="1447436at2"/>
<dbReference type="Proteomes" id="UP000238042">
    <property type="component" value="Unassembled WGS sequence"/>
</dbReference>
<gene>
    <name evidence="1" type="ORF">C4S77_02425</name>
</gene>
<reference evidence="1 2" key="1">
    <citation type="submission" date="2018-02" db="EMBL/GenBank/DDBJ databases">
        <title>Genome sequences of Apibacter spp., gut symbionts of Asian honey bees.</title>
        <authorList>
            <person name="Kwong W.K."/>
            <person name="Steele M.I."/>
            <person name="Moran N.A."/>
        </authorList>
    </citation>
    <scope>NUCLEOTIDE SEQUENCE [LARGE SCALE GENOMIC DNA]</scope>
    <source>
        <strain evidence="2">wkB301</strain>
    </source>
</reference>
<keyword evidence="2" id="KW-1185">Reference proteome</keyword>
<evidence type="ECO:0000313" key="1">
    <source>
        <dbReference type="EMBL" id="PQL94858.1"/>
    </source>
</evidence>
<accession>A0A2S8AFH4</accession>
<dbReference type="RefSeq" id="WP_105245825.1">
    <property type="nucleotide sequence ID" value="NZ_PSZM01000003.1"/>
</dbReference>
<dbReference type="EMBL" id="PSZM01000003">
    <property type="protein sequence ID" value="PQL94858.1"/>
    <property type="molecule type" value="Genomic_DNA"/>
</dbReference>
<sequence>MENKFNYSFDDEVVSKFCYDIDKKKIITYFTGYTDLIEQKRFLDRQCIFTIENWEKAKSKVGDENRFFDLDKNMGIFSMILYVKLEEGGLEILVNTLDDRYITLIFTNVDINFRIL</sequence>
<dbReference type="AlphaFoldDB" id="A0A2S8AFH4"/>
<comment type="caution">
    <text evidence="1">The sequence shown here is derived from an EMBL/GenBank/DDBJ whole genome shotgun (WGS) entry which is preliminary data.</text>
</comment>